<feature type="compositionally biased region" description="Acidic residues" evidence="1">
    <location>
        <begin position="711"/>
        <end position="728"/>
    </location>
</feature>
<evidence type="ECO:0000313" key="2">
    <source>
        <dbReference type="EMBL" id="SPO34658.1"/>
    </source>
</evidence>
<feature type="compositionally biased region" description="Polar residues" evidence="1">
    <location>
        <begin position="272"/>
        <end position="288"/>
    </location>
</feature>
<feature type="compositionally biased region" description="Basic and acidic residues" evidence="1">
    <location>
        <begin position="484"/>
        <end position="496"/>
    </location>
</feature>
<feature type="compositionally biased region" description="Low complexity" evidence="1">
    <location>
        <begin position="289"/>
        <end position="310"/>
    </location>
</feature>
<gene>
    <name evidence="2" type="ORF">PSFLO_00129</name>
</gene>
<dbReference type="AlphaFoldDB" id="A0A5C3ER29"/>
<feature type="compositionally biased region" description="Pro residues" evidence="1">
    <location>
        <begin position="535"/>
        <end position="548"/>
    </location>
</feature>
<evidence type="ECO:0000256" key="1">
    <source>
        <dbReference type="SAM" id="MobiDB-lite"/>
    </source>
</evidence>
<feature type="compositionally biased region" description="Basic and acidic residues" evidence="1">
    <location>
        <begin position="246"/>
        <end position="260"/>
    </location>
</feature>
<proteinExistence type="predicted"/>
<feature type="compositionally biased region" description="Low complexity" evidence="1">
    <location>
        <begin position="409"/>
        <end position="418"/>
    </location>
</feature>
<protein>
    <submittedName>
        <fullName evidence="2">Uncharacterized protein</fullName>
    </submittedName>
</protein>
<feature type="compositionally biased region" description="Low complexity" evidence="1">
    <location>
        <begin position="524"/>
        <end position="534"/>
    </location>
</feature>
<feature type="compositionally biased region" description="Basic and acidic residues" evidence="1">
    <location>
        <begin position="425"/>
        <end position="438"/>
    </location>
</feature>
<feature type="compositionally biased region" description="Polar residues" evidence="1">
    <location>
        <begin position="354"/>
        <end position="377"/>
    </location>
</feature>
<organism evidence="2 3">
    <name type="scientific">Pseudozyma flocculosa</name>
    <dbReference type="NCBI Taxonomy" id="84751"/>
    <lineage>
        <taxon>Eukaryota</taxon>
        <taxon>Fungi</taxon>
        <taxon>Dikarya</taxon>
        <taxon>Basidiomycota</taxon>
        <taxon>Ustilaginomycotina</taxon>
        <taxon>Ustilaginomycetes</taxon>
        <taxon>Ustilaginales</taxon>
        <taxon>Ustilaginaceae</taxon>
        <taxon>Pseudozyma</taxon>
    </lineage>
</organism>
<feature type="region of interest" description="Disordered" evidence="1">
    <location>
        <begin position="1"/>
        <end position="27"/>
    </location>
</feature>
<feature type="compositionally biased region" description="Polar residues" evidence="1">
    <location>
        <begin position="774"/>
        <end position="784"/>
    </location>
</feature>
<feature type="region of interest" description="Disordered" evidence="1">
    <location>
        <begin position="120"/>
        <end position="139"/>
    </location>
</feature>
<feature type="compositionally biased region" description="Low complexity" evidence="1">
    <location>
        <begin position="549"/>
        <end position="571"/>
    </location>
</feature>
<feature type="compositionally biased region" description="Polar residues" evidence="1">
    <location>
        <begin position="737"/>
        <end position="765"/>
    </location>
</feature>
<feature type="compositionally biased region" description="Polar residues" evidence="1">
    <location>
        <begin position="209"/>
        <end position="233"/>
    </location>
</feature>
<feature type="region of interest" description="Disordered" evidence="1">
    <location>
        <begin position="182"/>
        <end position="580"/>
    </location>
</feature>
<feature type="region of interest" description="Disordered" evidence="1">
    <location>
        <begin position="639"/>
        <end position="816"/>
    </location>
</feature>
<evidence type="ECO:0000313" key="3">
    <source>
        <dbReference type="Proteomes" id="UP000323386"/>
    </source>
</evidence>
<dbReference type="EMBL" id="OOIP01000001">
    <property type="protein sequence ID" value="SPO34658.1"/>
    <property type="molecule type" value="Genomic_DNA"/>
</dbReference>
<feature type="compositionally biased region" description="Basic and acidic residues" evidence="1">
    <location>
        <begin position="129"/>
        <end position="139"/>
    </location>
</feature>
<feature type="compositionally biased region" description="Basic and acidic residues" evidence="1">
    <location>
        <begin position="460"/>
        <end position="471"/>
    </location>
</feature>
<feature type="compositionally biased region" description="Low complexity" evidence="1">
    <location>
        <begin position="691"/>
        <end position="706"/>
    </location>
</feature>
<dbReference type="OrthoDB" id="2555595at2759"/>
<feature type="compositionally biased region" description="Low complexity" evidence="1">
    <location>
        <begin position="340"/>
        <end position="353"/>
    </location>
</feature>
<sequence length="846" mass="88706">MSLEPGSLFSVSLPHADSPPSSSSPPAALQLRLTEHALTQLAAALCPDGVHVDPSKLPPDLLRLDLGSASSEAALLIGPSRLPLQRSSEAAPHELFRLNHNETHLTRIATVTQKLSVRPSHVTAGAASRLKERQEEEDLRKERKRAVVVDQPINAAKLRQQRGSGIKPSAIGASALSRSSSLSKVSLIRQESRPDRHASMSPLRGRESLPQSSSAVNSPIFARQSTGSLQSSPEAKAASFGSSQRSRMEPDRLHLRHIDAESGQESGHSDNESITSIPKSRSSALERQTSGNAGASGSTAGAAAATAPAKKGGKLTTRQRLAKAAKGGSKPLVDADKRASATAATRTAAKAVTGSASRLSADVESQSSDARLTQISKSRTEAAKSVLPASQAKTRASVPVDAISKDPSRSSVRLTSSSQKAPPTKAEEVKEADVERRSQARSSKSPTRPAVEPPLKRRRAEAIEDPAKDGVEPPAPRTAASVAREARQPAGGRDEPSTSTARKALTSLPDAGVPSPAKKQRRLSPAQSSQQSRAGPPPPGPPPGPPPTKASTSGPPTASALHSRAPSRSPSPHIPLLPTVKGVGPGAAHWLEPWLDVRSRSDWHHLAARFSKTCDEYAVNKRRLDEERARLDREWSLATREEAEASQGGGGGGLMIVMDEDGGDEATHQIEPSLPPASTSRPHVSPPPIPTSAAPSSSSLAQAAPPRESPEEGMLEEGEMTAEPEPEAQDAAASASMSTGTDGSQDLATANARSDATSRTRSATPEDNLVWRSEGTSRSTTVSPPLSRPDGTGSGHDGRTGASGTAAPPPPPLPFKELEALAERHRELHGSLMRMQAVLVESKGRF</sequence>
<reference evidence="2 3" key="1">
    <citation type="submission" date="2018-03" db="EMBL/GenBank/DDBJ databases">
        <authorList>
            <person name="Guldener U."/>
        </authorList>
    </citation>
    <scope>NUCLEOTIDE SEQUENCE [LARGE SCALE GENOMIC DNA]</scope>
    <source>
        <strain evidence="2 3">DAOM196992</strain>
    </source>
</reference>
<dbReference type="Proteomes" id="UP000323386">
    <property type="component" value="Unassembled WGS sequence"/>
</dbReference>
<accession>A0A5C3ER29</accession>
<keyword evidence="3" id="KW-1185">Reference proteome</keyword>
<name>A0A5C3ER29_9BASI</name>